<keyword evidence="4" id="KW-1185">Reference proteome</keyword>
<evidence type="ECO:0000259" key="2">
    <source>
        <dbReference type="Pfam" id="PF24547"/>
    </source>
</evidence>
<dbReference type="RefSeq" id="WP_134169010.1">
    <property type="nucleotide sequence ID" value="NZ_SODD01000011.1"/>
</dbReference>
<keyword evidence="1" id="KW-0812">Transmembrane</keyword>
<dbReference type="Gene3D" id="2.60.40.3050">
    <property type="match status" value="1"/>
</dbReference>
<evidence type="ECO:0000313" key="4">
    <source>
        <dbReference type="Proteomes" id="UP000294743"/>
    </source>
</evidence>
<name>A0A4R7ZRQ6_9FIRM</name>
<feature type="transmembrane region" description="Helical" evidence="1">
    <location>
        <begin position="373"/>
        <end position="391"/>
    </location>
</feature>
<comment type="caution">
    <text evidence="3">The sequence shown here is derived from an EMBL/GenBank/DDBJ whole genome shotgun (WGS) entry which is preliminary data.</text>
</comment>
<dbReference type="Proteomes" id="UP000294743">
    <property type="component" value="Unassembled WGS sequence"/>
</dbReference>
<dbReference type="InterPro" id="IPR038174">
    <property type="entry name" value="Strep_pil_link_sf"/>
</dbReference>
<dbReference type="InterPro" id="IPR055382">
    <property type="entry name" value="DUF7601"/>
</dbReference>
<dbReference type="Gene3D" id="2.60.40.1140">
    <property type="entry name" value="Collagen-binding surface protein Cna, B-type domain"/>
    <property type="match status" value="1"/>
</dbReference>
<dbReference type="OrthoDB" id="3191594at2"/>
<organism evidence="3 4">
    <name type="scientific">Breznakia blatticola</name>
    <dbReference type="NCBI Taxonomy" id="1754012"/>
    <lineage>
        <taxon>Bacteria</taxon>
        <taxon>Bacillati</taxon>
        <taxon>Bacillota</taxon>
        <taxon>Erysipelotrichia</taxon>
        <taxon>Erysipelotrichales</taxon>
        <taxon>Erysipelotrichaceae</taxon>
        <taxon>Breznakia</taxon>
    </lineage>
</organism>
<keyword evidence="1" id="KW-0472">Membrane</keyword>
<dbReference type="Pfam" id="PF24547">
    <property type="entry name" value="DUF7601"/>
    <property type="match status" value="1"/>
</dbReference>
<gene>
    <name evidence="3" type="ORF">EDD63_11142</name>
</gene>
<evidence type="ECO:0000313" key="3">
    <source>
        <dbReference type="EMBL" id="TDW20629.1"/>
    </source>
</evidence>
<feature type="domain" description="DUF7601" evidence="2">
    <location>
        <begin position="214"/>
        <end position="316"/>
    </location>
</feature>
<dbReference type="EMBL" id="SODD01000011">
    <property type="protein sequence ID" value="TDW20629.1"/>
    <property type="molecule type" value="Genomic_DNA"/>
</dbReference>
<keyword evidence="1" id="KW-1133">Transmembrane helix</keyword>
<dbReference type="AlphaFoldDB" id="A0A4R7ZRQ6"/>
<evidence type="ECO:0000256" key="1">
    <source>
        <dbReference type="SAM" id="Phobius"/>
    </source>
</evidence>
<protein>
    <recommendedName>
        <fullName evidence="2">DUF7601 domain-containing protein</fullName>
    </recommendedName>
</protein>
<reference evidence="3 4" key="1">
    <citation type="submission" date="2019-03" db="EMBL/GenBank/DDBJ databases">
        <title>Genomic Encyclopedia of Type Strains, Phase IV (KMG-IV): sequencing the most valuable type-strain genomes for metagenomic binning, comparative biology and taxonomic classification.</title>
        <authorList>
            <person name="Goeker M."/>
        </authorList>
    </citation>
    <scope>NUCLEOTIDE SEQUENCE [LARGE SCALE GENOMIC DNA]</scope>
    <source>
        <strain evidence="3 4">DSM 28867</strain>
    </source>
</reference>
<proteinExistence type="predicted"/>
<accession>A0A4R7ZRQ6</accession>
<sequence length="399" mass="42375">MFKRKSRVLYGVLAFLMAVGLFVSGGTSKVLAADLFTNQITITKTIKKDLGTTTPTMNVQYAFEKKGFNESTDTGNLPAIANVTVSFTSASTESTNGDVVTVTASEEIVLPSVGAGGFSKAGEYIYQITEQTPSVPGTASITDAPEVYRMHVYVVNDFDNGGLKLQGVAVYSTKVVDGNIVDADKIDGGTAGATIPFSGVYRKIAGSAIPTESFTLSKTTTGDLADLTQEFDFTLNFKSSSLHTESQTYDYKVVDKDGDVSGKSGQFTLAGANKKAEIKVKLKHGETVVVENLPTGTTMDGVETASTSYKPSAVLKTNGAEVKLEGYDKGDSLIIRADKDTEYSTLLGEKENSVAVTNTFDSTSITGILLDNLPFIILIVVGAAGFGYYAVNRKRNAVR</sequence>